<dbReference type="GO" id="GO:0005507">
    <property type="term" value="F:copper ion binding"/>
    <property type="evidence" value="ECO:0007669"/>
    <property type="project" value="InterPro"/>
</dbReference>
<dbReference type="EC" id="1.15.1.1" evidence="4"/>
<protein>
    <recommendedName>
        <fullName evidence="4">superoxide dismutase</fullName>
        <ecNumber evidence="4">1.15.1.1</ecNumber>
    </recommendedName>
</protein>
<evidence type="ECO:0000256" key="3">
    <source>
        <dbReference type="ARBA" id="ARBA00010457"/>
    </source>
</evidence>
<evidence type="ECO:0000256" key="11">
    <source>
        <dbReference type="ARBA" id="ARBA00049204"/>
    </source>
</evidence>
<evidence type="ECO:0000256" key="4">
    <source>
        <dbReference type="ARBA" id="ARBA00012682"/>
    </source>
</evidence>
<name>A0A7R8VL74_TIMDO</name>
<keyword evidence="8" id="KW-0560">Oxidoreductase</keyword>
<evidence type="ECO:0000256" key="6">
    <source>
        <dbReference type="ARBA" id="ARBA00022833"/>
    </source>
</evidence>
<evidence type="ECO:0000256" key="2">
    <source>
        <dbReference type="ARBA" id="ARBA00001947"/>
    </source>
</evidence>
<comment type="similarity">
    <text evidence="3">Belongs to the Cu-Zn superoxide dismutase family.</text>
</comment>
<dbReference type="Gene3D" id="2.60.40.200">
    <property type="entry name" value="Superoxide dismutase, copper/zinc binding domain"/>
    <property type="match status" value="3"/>
</dbReference>
<evidence type="ECO:0000256" key="5">
    <source>
        <dbReference type="ARBA" id="ARBA00022723"/>
    </source>
</evidence>
<feature type="domain" description="Superoxide dismutase copper/zinc binding" evidence="12">
    <location>
        <begin position="424"/>
        <end position="558"/>
    </location>
</feature>
<dbReference type="Pfam" id="PF00080">
    <property type="entry name" value="Sod_Cu"/>
    <property type="match status" value="3"/>
</dbReference>
<evidence type="ECO:0000256" key="1">
    <source>
        <dbReference type="ARBA" id="ARBA00001935"/>
    </source>
</evidence>
<feature type="domain" description="Superoxide dismutase copper/zinc binding" evidence="12">
    <location>
        <begin position="274"/>
        <end position="406"/>
    </location>
</feature>
<dbReference type="FunFam" id="2.60.40.200:FF:000001">
    <property type="entry name" value="Superoxide dismutase [Cu-Zn]"/>
    <property type="match status" value="1"/>
</dbReference>
<evidence type="ECO:0000256" key="10">
    <source>
        <dbReference type="ARBA" id="ARBA00023157"/>
    </source>
</evidence>
<keyword evidence="9" id="KW-0186">Copper</keyword>
<evidence type="ECO:0000256" key="9">
    <source>
        <dbReference type="ARBA" id="ARBA00023008"/>
    </source>
</evidence>
<evidence type="ECO:0000313" key="13">
    <source>
        <dbReference type="EMBL" id="CAD7198900.1"/>
    </source>
</evidence>
<dbReference type="PROSITE" id="PS00087">
    <property type="entry name" value="SOD_CU_ZN_1"/>
    <property type="match status" value="2"/>
</dbReference>
<comment type="catalytic activity">
    <reaction evidence="11">
        <text>2 superoxide + 2 H(+) = H2O2 + O2</text>
        <dbReference type="Rhea" id="RHEA:20696"/>
        <dbReference type="ChEBI" id="CHEBI:15378"/>
        <dbReference type="ChEBI" id="CHEBI:15379"/>
        <dbReference type="ChEBI" id="CHEBI:16240"/>
        <dbReference type="ChEBI" id="CHEBI:18421"/>
        <dbReference type="EC" id="1.15.1.1"/>
    </reaction>
</comment>
<dbReference type="InterPro" id="IPR001424">
    <property type="entry name" value="SOD_Cu_Zn_dom"/>
</dbReference>
<evidence type="ECO:0000256" key="8">
    <source>
        <dbReference type="ARBA" id="ARBA00023002"/>
    </source>
</evidence>
<dbReference type="PROSITE" id="PS00332">
    <property type="entry name" value="SOD_CU_ZN_2"/>
    <property type="match status" value="1"/>
</dbReference>
<dbReference type="AlphaFoldDB" id="A0A7R8VL74"/>
<proteinExistence type="inferred from homology"/>
<evidence type="ECO:0000256" key="7">
    <source>
        <dbReference type="ARBA" id="ARBA00022862"/>
    </source>
</evidence>
<dbReference type="SUPFAM" id="SSF49329">
    <property type="entry name" value="Cu,Zn superoxide dismutase-like"/>
    <property type="match status" value="3"/>
</dbReference>
<reference evidence="13" key="1">
    <citation type="submission" date="2020-11" db="EMBL/GenBank/DDBJ databases">
        <authorList>
            <person name="Tran Van P."/>
        </authorList>
    </citation>
    <scope>NUCLEOTIDE SEQUENCE</scope>
</reference>
<gene>
    <name evidence="13" type="ORF">TDIB3V08_LOCUS5174</name>
</gene>
<accession>A0A7R8VL74</accession>
<comment type="cofactor">
    <cofactor evidence="2">
        <name>Zn(2+)</name>
        <dbReference type="ChEBI" id="CHEBI:29105"/>
    </cofactor>
</comment>
<dbReference type="InterPro" id="IPR024134">
    <property type="entry name" value="SOD_Cu/Zn_/chaperone"/>
</dbReference>
<keyword evidence="5" id="KW-0479">Metal-binding</keyword>
<dbReference type="InterPro" id="IPR036423">
    <property type="entry name" value="SOD-like_Cu/Zn_dom_sf"/>
</dbReference>
<dbReference type="InterPro" id="IPR018152">
    <property type="entry name" value="SOD_Cu/Zn_BS"/>
</dbReference>
<dbReference type="FunFam" id="2.60.40.200:FF:000003">
    <property type="entry name" value="Superoxide dismutase [Cu-Zn], chloroplastic"/>
    <property type="match status" value="1"/>
</dbReference>
<dbReference type="PANTHER" id="PTHR10003">
    <property type="entry name" value="SUPEROXIDE DISMUTASE CU-ZN -RELATED"/>
    <property type="match status" value="1"/>
</dbReference>
<feature type="domain" description="Superoxide dismutase copper/zinc binding" evidence="12">
    <location>
        <begin position="64"/>
        <end position="200"/>
    </location>
</feature>
<dbReference type="PRINTS" id="PR00068">
    <property type="entry name" value="CUZNDISMTASE"/>
</dbReference>
<dbReference type="FunFam" id="2.60.40.200:FF:000013">
    <property type="entry name" value="Superoxide dismutase [Cu-Zn]"/>
    <property type="match status" value="1"/>
</dbReference>
<evidence type="ECO:0000259" key="12">
    <source>
        <dbReference type="Pfam" id="PF00080"/>
    </source>
</evidence>
<dbReference type="EMBL" id="OA566435">
    <property type="protein sequence ID" value="CAD7198900.1"/>
    <property type="molecule type" value="Genomic_DNA"/>
</dbReference>
<sequence length="561" mass="58440">MAQYFLSPSGRIKKLIYIKYPVWSTYSNDVIISVTSNEGAAWRPLTATAQLVAAVGDADEAAGVSGEIIFTQPHPPVGPVIVRGNLTGLSPGQHGMVVHVLGHTREGCDSTGPHYNPYGFRHGAPGEPQRHVGDIGNIRAGPDGAASVDFLDPVISLAGPHSIMGRSLVVHADVDDYGRGGNDESLISGNSGAAVACGVIGGKAWVCREKQKNKVNAVGMRYLRNVCGKTRMDGVSDECVLKECLKGNTTVYPLCPQERRAQVFLSDPQGMSPVVGSVIFTQIDGGPVTVTGTIQGLRPGRHGFHVHEKGDISGGCADAGGHFNPEKNNHGAPFDGDRHAGDLGNIEAGPDGVAHIHLTDHVISLTGPHCILGRAVVVHSDEDDLGKGGFSDSLTTGHAGSRLACGERRAVVYLSDPQGKNPEVQGNVTFIQTDSGPVAVTGAVLGLNTGKHGFHIHEKGDITGGCMAAGGHFNPEKKNHGSPNDTDRHVGDLGNIEAVSNVITHIQLTDSLISLTGPHSIVGRAVVVHSDEDDLGKGGFTDSLTTGHAGSRLACGVIGIQ</sequence>
<dbReference type="GO" id="GO:0004784">
    <property type="term" value="F:superoxide dismutase activity"/>
    <property type="evidence" value="ECO:0007669"/>
    <property type="project" value="UniProtKB-EC"/>
</dbReference>
<keyword evidence="6" id="KW-0862">Zinc</keyword>
<organism evidence="13">
    <name type="scientific">Timema douglasi</name>
    <name type="common">Walking stick</name>
    <dbReference type="NCBI Taxonomy" id="61478"/>
    <lineage>
        <taxon>Eukaryota</taxon>
        <taxon>Metazoa</taxon>
        <taxon>Ecdysozoa</taxon>
        <taxon>Arthropoda</taxon>
        <taxon>Hexapoda</taxon>
        <taxon>Insecta</taxon>
        <taxon>Pterygota</taxon>
        <taxon>Neoptera</taxon>
        <taxon>Polyneoptera</taxon>
        <taxon>Phasmatodea</taxon>
        <taxon>Timematodea</taxon>
        <taxon>Timematoidea</taxon>
        <taxon>Timematidae</taxon>
        <taxon>Timema</taxon>
    </lineage>
</organism>
<keyword evidence="10" id="KW-1015">Disulfide bond</keyword>
<comment type="cofactor">
    <cofactor evidence="1">
        <name>Cu cation</name>
        <dbReference type="ChEBI" id="CHEBI:23378"/>
    </cofactor>
</comment>
<dbReference type="CDD" id="cd00305">
    <property type="entry name" value="Cu-Zn_Superoxide_Dismutase"/>
    <property type="match status" value="3"/>
</dbReference>
<keyword evidence="7" id="KW-0049">Antioxidant</keyword>